<dbReference type="SUPFAM" id="SSF52343">
    <property type="entry name" value="Ferredoxin reductase-like, C-terminal NADP-linked domain"/>
    <property type="match status" value="1"/>
</dbReference>
<evidence type="ECO:0000256" key="9">
    <source>
        <dbReference type="ARBA" id="ARBA00023002"/>
    </source>
</evidence>
<dbReference type="GO" id="GO:0015677">
    <property type="term" value="P:copper ion import"/>
    <property type="evidence" value="ECO:0007669"/>
    <property type="project" value="TreeGrafter"/>
</dbReference>
<evidence type="ECO:0000256" key="12">
    <source>
        <dbReference type="ARBA" id="ARBA00023136"/>
    </source>
</evidence>
<keyword evidence="6 14" id="KW-0812">Transmembrane</keyword>
<evidence type="ECO:0000256" key="8">
    <source>
        <dbReference type="ARBA" id="ARBA00022989"/>
    </source>
</evidence>
<dbReference type="Gene3D" id="3.40.50.80">
    <property type="entry name" value="Nucleotide-binding domain of ferredoxin-NADP reductase (FNR) module"/>
    <property type="match status" value="1"/>
</dbReference>
<evidence type="ECO:0000256" key="14">
    <source>
        <dbReference type="SAM" id="Phobius"/>
    </source>
</evidence>
<dbReference type="CDD" id="cd06186">
    <property type="entry name" value="NOX_Duox_like_FAD_NADP"/>
    <property type="match status" value="1"/>
</dbReference>
<dbReference type="InterPro" id="IPR051410">
    <property type="entry name" value="Ferric/Cupric_Reductase"/>
</dbReference>
<dbReference type="GO" id="GO:0006826">
    <property type="term" value="P:iron ion transport"/>
    <property type="evidence" value="ECO:0007669"/>
    <property type="project" value="TreeGrafter"/>
</dbReference>
<feature type="transmembrane region" description="Helical" evidence="14">
    <location>
        <begin position="194"/>
        <end position="211"/>
    </location>
</feature>
<keyword evidence="7" id="KW-0249">Electron transport</keyword>
<dbReference type="Pfam" id="PF01794">
    <property type="entry name" value="Ferric_reduct"/>
    <property type="match status" value="1"/>
</dbReference>
<keyword evidence="9" id="KW-0560">Oxidoreductase</keyword>
<feature type="transmembrane region" description="Helical" evidence="14">
    <location>
        <begin position="6"/>
        <end position="25"/>
    </location>
</feature>
<keyword evidence="5" id="KW-1003">Cell membrane</keyword>
<feature type="transmembrane region" description="Helical" evidence="14">
    <location>
        <begin position="223"/>
        <end position="245"/>
    </location>
</feature>
<proteinExistence type="inferred from homology"/>
<dbReference type="GO" id="GO:0005886">
    <property type="term" value="C:plasma membrane"/>
    <property type="evidence" value="ECO:0007669"/>
    <property type="project" value="UniProtKB-SubCell"/>
</dbReference>
<keyword evidence="8 14" id="KW-1133">Transmembrane helix</keyword>
<dbReference type="EC" id="1.16.1.9" evidence="3"/>
<dbReference type="InterPro" id="IPR039261">
    <property type="entry name" value="FNR_nucleotide-bd"/>
</dbReference>
<comment type="catalytic activity">
    <reaction evidence="13">
        <text>2 a Fe(II)-siderophore + NADP(+) + H(+) = 2 a Fe(III)-siderophore + NADPH</text>
        <dbReference type="Rhea" id="RHEA:28795"/>
        <dbReference type="Rhea" id="RHEA-COMP:11342"/>
        <dbReference type="Rhea" id="RHEA-COMP:11344"/>
        <dbReference type="ChEBI" id="CHEBI:15378"/>
        <dbReference type="ChEBI" id="CHEBI:29033"/>
        <dbReference type="ChEBI" id="CHEBI:29034"/>
        <dbReference type="ChEBI" id="CHEBI:57783"/>
        <dbReference type="ChEBI" id="CHEBI:58349"/>
        <dbReference type="EC" id="1.16.1.9"/>
    </reaction>
</comment>
<dbReference type="Pfam" id="PF08022">
    <property type="entry name" value="FAD_binding_8"/>
    <property type="match status" value="1"/>
</dbReference>
<evidence type="ECO:0000256" key="3">
    <source>
        <dbReference type="ARBA" id="ARBA00012668"/>
    </source>
</evidence>
<dbReference type="InterPro" id="IPR017938">
    <property type="entry name" value="Riboflavin_synthase-like_b-brl"/>
</dbReference>
<feature type="transmembrane region" description="Helical" evidence="14">
    <location>
        <begin position="135"/>
        <end position="156"/>
    </location>
</feature>
<dbReference type="InterPro" id="IPR013112">
    <property type="entry name" value="FAD-bd_8"/>
</dbReference>
<evidence type="ECO:0000256" key="5">
    <source>
        <dbReference type="ARBA" id="ARBA00022475"/>
    </source>
</evidence>
<dbReference type="InterPro" id="IPR013121">
    <property type="entry name" value="Fe_red_NAD-bd_6"/>
</dbReference>
<dbReference type="InterPro" id="IPR017927">
    <property type="entry name" value="FAD-bd_FR_type"/>
</dbReference>
<dbReference type="PANTHER" id="PTHR32361">
    <property type="entry name" value="FERRIC/CUPRIC REDUCTASE TRANSMEMBRANE COMPONENT"/>
    <property type="match status" value="1"/>
</dbReference>
<evidence type="ECO:0000256" key="7">
    <source>
        <dbReference type="ARBA" id="ARBA00022982"/>
    </source>
</evidence>
<evidence type="ECO:0000259" key="15">
    <source>
        <dbReference type="PROSITE" id="PS51384"/>
    </source>
</evidence>
<evidence type="ECO:0000256" key="1">
    <source>
        <dbReference type="ARBA" id="ARBA00004651"/>
    </source>
</evidence>
<protein>
    <recommendedName>
        <fullName evidence="3">ferric-chelate reductase (NADPH)</fullName>
        <ecNumber evidence="3">1.16.1.9</ecNumber>
    </recommendedName>
</protein>
<keyword evidence="4" id="KW-0813">Transport</keyword>
<reference evidence="16" key="1">
    <citation type="submission" date="2020-06" db="EMBL/GenBank/DDBJ databases">
        <title>Draft genome sequences of strains closely related to Aspergillus parafelis and Aspergillus hiratsukae.</title>
        <authorList>
            <person name="Dos Santos R.A.C."/>
            <person name="Rivero-Menendez O."/>
            <person name="Steenwyk J.L."/>
            <person name="Mead M.E."/>
            <person name="Goldman G.H."/>
            <person name="Alastruey-Izquierdo A."/>
            <person name="Rokas A."/>
        </authorList>
    </citation>
    <scope>NUCLEOTIDE SEQUENCE</scope>
    <source>
        <strain evidence="16">CNM-CM7691</strain>
    </source>
</reference>
<dbReference type="Pfam" id="PF08030">
    <property type="entry name" value="NAD_binding_6"/>
    <property type="match status" value="1"/>
</dbReference>
<evidence type="ECO:0000313" key="17">
    <source>
        <dbReference type="Proteomes" id="UP000641853"/>
    </source>
</evidence>
<evidence type="ECO:0000256" key="13">
    <source>
        <dbReference type="ARBA" id="ARBA00048483"/>
    </source>
</evidence>
<comment type="caution">
    <text evidence="16">The sequence shown here is derived from an EMBL/GenBank/DDBJ whole genome shotgun (WGS) entry which is preliminary data.</text>
</comment>
<keyword evidence="17" id="KW-1185">Reference proteome</keyword>
<feature type="transmembrane region" description="Helical" evidence="14">
    <location>
        <begin position="168"/>
        <end position="187"/>
    </location>
</feature>
<evidence type="ECO:0000313" key="16">
    <source>
        <dbReference type="EMBL" id="KAF7177431.1"/>
    </source>
</evidence>
<organism evidence="16 17">
    <name type="scientific">Aspergillus felis</name>
    <dbReference type="NCBI Taxonomy" id="1287682"/>
    <lineage>
        <taxon>Eukaryota</taxon>
        <taxon>Fungi</taxon>
        <taxon>Dikarya</taxon>
        <taxon>Ascomycota</taxon>
        <taxon>Pezizomycotina</taxon>
        <taxon>Eurotiomycetes</taxon>
        <taxon>Eurotiomycetidae</taxon>
        <taxon>Eurotiales</taxon>
        <taxon>Aspergillaceae</taxon>
        <taxon>Aspergillus</taxon>
        <taxon>Aspergillus subgen. Fumigati</taxon>
    </lineage>
</organism>
<comment type="similarity">
    <text evidence="2">Belongs to the ferric reductase (FRE) family.</text>
</comment>
<comment type="subcellular location">
    <subcellularLocation>
        <location evidence="1">Cell membrane</location>
        <topology evidence="1">Multi-pass membrane protein</topology>
    </subcellularLocation>
</comment>
<dbReference type="GO" id="GO:0006879">
    <property type="term" value="P:intracellular iron ion homeostasis"/>
    <property type="evidence" value="ECO:0007669"/>
    <property type="project" value="TreeGrafter"/>
</dbReference>
<dbReference type="GO" id="GO:0052851">
    <property type="term" value="F:ferric-chelate reductase (NADPH) activity"/>
    <property type="evidence" value="ECO:0007669"/>
    <property type="project" value="UniProtKB-EC"/>
</dbReference>
<evidence type="ECO:0000256" key="4">
    <source>
        <dbReference type="ARBA" id="ARBA00022448"/>
    </source>
</evidence>
<accession>A0A8H6QQB7</accession>
<dbReference type="Proteomes" id="UP000641853">
    <property type="component" value="Unassembled WGS sequence"/>
</dbReference>
<evidence type="ECO:0000256" key="11">
    <source>
        <dbReference type="ARBA" id="ARBA00023128"/>
    </source>
</evidence>
<sequence length="442" mass="49544">MGAVETIYFLAIGAALASLFLHRLVRVRIVPSCMTNVISCLGNRSIRQILLSYFVYPRLPLRLLGIDSLSPLQIILLILFLAGTAVCNLLQVHTLSQASNRAAQISLSLLFPLFLSGGREYPARILGITLETYGFIHRITGLLSVVEATVHVAIVSRNIRFDSSNPTHFSGLVGGCMLLSLLFVPMVKRRIYEAFLYTHLAFALVGLYAIWKHLPPNSTKLQWFVFSCIAAFSTTTLFQVLRIIYRNFVMGRKSVRMTMEPHAEDIMHVTLSLPRAWRVCAGERICLTVPSVGLLYFFQTHPFTITWWEEGEDGSATTISLMFRARTGFTRKLYDRLKPNQKYWALIDGPYGPSLGGKFGISQDLGDYGHILMVASGIGIAAQLPYAKEILQRRRGAEVRTQRISLVWRLDRAGDWGSARDWLQQLVKQDNGYVSILRGGAA</sequence>
<dbReference type="SUPFAM" id="SSF63380">
    <property type="entry name" value="Riboflavin synthase domain-like"/>
    <property type="match status" value="1"/>
</dbReference>
<gene>
    <name evidence="16" type="ORF">CNMCM7691_005636</name>
</gene>
<evidence type="ECO:0000256" key="10">
    <source>
        <dbReference type="ARBA" id="ARBA00023065"/>
    </source>
</evidence>
<feature type="transmembrane region" description="Helical" evidence="14">
    <location>
        <begin position="72"/>
        <end position="92"/>
    </location>
</feature>
<name>A0A8H6QQB7_9EURO</name>
<keyword evidence="10" id="KW-0406">Ion transport</keyword>
<feature type="domain" description="FAD-binding FR-type" evidence="15">
    <location>
        <begin position="233"/>
        <end position="357"/>
    </location>
</feature>
<evidence type="ECO:0000256" key="6">
    <source>
        <dbReference type="ARBA" id="ARBA00022692"/>
    </source>
</evidence>
<dbReference type="InterPro" id="IPR013130">
    <property type="entry name" value="Fe3_Rdtase_TM_dom"/>
</dbReference>
<dbReference type="PANTHER" id="PTHR32361:SF26">
    <property type="entry name" value="FAD-BINDING 8 DOMAIN-CONTAINING PROTEIN-RELATED"/>
    <property type="match status" value="1"/>
</dbReference>
<keyword evidence="12 14" id="KW-0472">Membrane</keyword>
<dbReference type="PROSITE" id="PS51384">
    <property type="entry name" value="FAD_FR"/>
    <property type="match status" value="1"/>
</dbReference>
<keyword evidence="11" id="KW-0496">Mitochondrion</keyword>
<dbReference type="EMBL" id="JACBAG010001898">
    <property type="protein sequence ID" value="KAF7177431.1"/>
    <property type="molecule type" value="Genomic_DNA"/>
</dbReference>
<evidence type="ECO:0000256" key="2">
    <source>
        <dbReference type="ARBA" id="ARBA00006278"/>
    </source>
</evidence>
<dbReference type="AlphaFoldDB" id="A0A8H6QQB7"/>